<dbReference type="InterPro" id="IPR000160">
    <property type="entry name" value="GGDEF_dom"/>
</dbReference>
<dbReference type="GO" id="GO:0043709">
    <property type="term" value="P:cell adhesion involved in single-species biofilm formation"/>
    <property type="evidence" value="ECO:0007669"/>
    <property type="project" value="TreeGrafter"/>
</dbReference>
<dbReference type="Gene3D" id="3.30.450.20">
    <property type="entry name" value="PAS domain"/>
    <property type="match status" value="1"/>
</dbReference>
<dbReference type="Pfam" id="PF00990">
    <property type="entry name" value="GGDEF"/>
    <property type="match status" value="1"/>
</dbReference>
<comment type="catalytic activity">
    <reaction evidence="2">
        <text>2 GTP = 3',3'-c-di-GMP + 2 diphosphate</text>
        <dbReference type="Rhea" id="RHEA:24898"/>
        <dbReference type="ChEBI" id="CHEBI:33019"/>
        <dbReference type="ChEBI" id="CHEBI:37565"/>
        <dbReference type="ChEBI" id="CHEBI:58805"/>
        <dbReference type="EC" id="2.7.7.65"/>
    </reaction>
</comment>
<dbReference type="NCBIfam" id="TIGR00254">
    <property type="entry name" value="GGDEF"/>
    <property type="match status" value="1"/>
</dbReference>
<dbReference type="FunFam" id="3.30.70.270:FF:000001">
    <property type="entry name" value="Diguanylate cyclase domain protein"/>
    <property type="match status" value="1"/>
</dbReference>
<evidence type="ECO:0000313" key="4">
    <source>
        <dbReference type="EMBL" id="MCB8875686.1"/>
    </source>
</evidence>
<dbReference type="SUPFAM" id="SSF55785">
    <property type="entry name" value="PYP-like sensor domain (PAS domain)"/>
    <property type="match status" value="1"/>
</dbReference>
<dbReference type="PANTHER" id="PTHR45138:SF9">
    <property type="entry name" value="DIGUANYLATE CYCLASE DGCM-RELATED"/>
    <property type="match status" value="1"/>
</dbReference>
<reference evidence="4" key="2">
    <citation type="submission" date="2021-01" db="EMBL/GenBank/DDBJ databases">
        <authorList>
            <person name="Mieszkin S."/>
            <person name="Pouder E."/>
            <person name="Alain K."/>
        </authorList>
    </citation>
    <scope>NUCLEOTIDE SEQUENCE</scope>
    <source>
        <strain evidence="4">HW T2.11</strain>
    </source>
</reference>
<dbReference type="SMART" id="SM00267">
    <property type="entry name" value="GGDEF"/>
    <property type="match status" value="1"/>
</dbReference>
<dbReference type="InterPro" id="IPR050469">
    <property type="entry name" value="Diguanylate_Cyclase"/>
</dbReference>
<dbReference type="Gene3D" id="3.30.70.270">
    <property type="match status" value="1"/>
</dbReference>
<dbReference type="RefSeq" id="WP_227321348.1">
    <property type="nucleotide sequence ID" value="NZ_JAESVB010000004.1"/>
</dbReference>
<protein>
    <recommendedName>
        <fullName evidence="1">diguanylate cyclase</fullName>
        <ecNumber evidence="1">2.7.7.65</ecNumber>
    </recommendedName>
</protein>
<sequence>MNPPPDSGLHWLDLIHAPVFVLNVETGQVPRANAAFYRILPPASPVAPVALSDLLGDGAALSLLGFIAAMPRDGSRSTLSLTCPTANGPLMLIMHLKPMPGQPHVWVITVDDRTLFFQGGASGNSEDTFRGIIQELPIGIDILDSSLSAVFYNRYSDSIYLYDSYYDLDMTEWFERAFPALHDRGRARVEWTDALAALQHDPDQPQTMEWRVMCRDGEYRVLLNRVSKIGSHYTFIYWDITEQRRLENQLRTLAMTDTLTGLHNRRHFFEASETLLAQARAERLDLCLIILDIDHFKQINDTMGHRAGDDALIVVADRCRAALRPGDLLARFGGEEFTIVLTDIPSDEAQAVAERIRAAIADQPILHDHETFCVTASIGLAAAEPGMASMDQLVEKADKALYAAKRGGRNRVVVAAIP</sequence>
<name>A0A964DYZ4_9PROT</name>
<dbReference type="InterPro" id="IPR029787">
    <property type="entry name" value="Nucleotide_cyclase"/>
</dbReference>
<dbReference type="PANTHER" id="PTHR45138">
    <property type="entry name" value="REGULATORY COMPONENTS OF SENSORY TRANSDUCTION SYSTEM"/>
    <property type="match status" value="1"/>
</dbReference>
<dbReference type="CDD" id="cd01949">
    <property type="entry name" value="GGDEF"/>
    <property type="match status" value="1"/>
</dbReference>
<dbReference type="GO" id="GO:1902201">
    <property type="term" value="P:negative regulation of bacterial-type flagellum-dependent cell motility"/>
    <property type="evidence" value="ECO:0007669"/>
    <property type="project" value="TreeGrafter"/>
</dbReference>
<evidence type="ECO:0000256" key="2">
    <source>
        <dbReference type="ARBA" id="ARBA00034247"/>
    </source>
</evidence>
<gene>
    <name evidence="4" type="ORF">ASILVAE211_10875</name>
</gene>
<accession>A0A964DYZ4</accession>
<keyword evidence="5" id="KW-1185">Reference proteome</keyword>
<organism evidence="4 5">
    <name type="scientific">Acidisoma silvae</name>
    <dbReference type="NCBI Taxonomy" id="2802396"/>
    <lineage>
        <taxon>Bacteria</taxon>
        <taxon>Pseudomonadati</taxon>
        <taxon>Pseudomonadota</taxon>
        <taxon>Alphaproteobacteria</taxon>
        <taxon>Acetobacterales</taxon>
        <taxon>Acidocellaceae</taxon>
        <taxon>Acidisoma</taxon>
    </lineage>
</organism>
<dbReference type="EC" id="2.7.7.65" evidence="1"/>
<dbReference type="SUPFAM" id="SSF55073">
    <property type="entry name" value="Nucleotide cyclase"/>
    <property type="match status" value="1"/>
</dbReference>
<feature type="domain" description="GGDEF" evidence="3">
    <location>
        <begin position="284"/>
        <end position="417"/>
    </location>
</feature>
<dbReference type="InterPro" id="IPR043128">
    <property type="entry name" value="Rev_trsase/Diguanyl_cyclase"/>
</dbReference>
<comment type="caution">
    <text evidence="4">The sequence shown here is derived from an EMBL/GenBank/DDBJ whole genome shotgun (WGS) entry which is preliminary data.</text>
</comment>
<evidence type="ECO:0000313" key="5">
    <source>
        <dbReference type="Proteomes" id="UP000708298"/>
    </source>
</evidence>
<reference evidence="4" key="1">
    <citation type="journal article" date="2021" name="Microorganisms">
        <title>Acidisoma silvae sp. nov. and Acidisomacellulosilytica sp. nov., Two Acidophilic Bacteria Isolated from Decaying Wood, Hydrolyzing Cellulose and Producing Poly-3-hydroxybutyrate.</title>
        <authorList>
            <person name="Mieszkin S."/>
            <person name="Pouder E."/>
            <person name="Uroz S."/>
            <person name="Simon-Colin C."/>
            <person name="Alain K."/>
        </authorList>
    </citation>
    <scope>NUCLEOTIDE SEQUENCE</scope>
    <source>
        <strain evidence="4">HW T2.11</strain>
    </source>
</reference>
<evidence type="ECO:0000256" key="1">
    <source>
        <dbReference type="ARBA" id="ARBA00012528"/>
    </source>
</evidence>
<proteinExistence type="predicted"/>
<dbReference type="EMBL" id="JAESVB010000004">
    <property type="protein sequence ID" value="MCB8875686.1"/>
    <property type="molecule type" value="Genomic_DNA"/>
</dbReference>
<evidence type="ECO:0000259" key="3">
    <source>
        <dbReference type="PROSITE" id="PS50887"/>
    </source>
</evidence>
<dbReference type="GO" id="GO:0005886">
    <property type="term" value="C:plasma membrane"/>
    <property type="evidence" value="ECO:0007669"/>
    <property type="project" value="TreeGrafter"/>
</dbReference>
<dbReference type="PROSITE" id="PS50887">
    <property type="entry name" value="GGDEF"/>
    <property type="match status" value="1"/>
</dbReference>
<dbReference type="AlphaFoldDB" id="A0A964DYZ4"/>
<dbReference type="Proteomes" id="UP000708298">
    <property type="component" value="Unassembled WGS sequence"/>
</dbReference>
<dbReference type="InterPro" id="IPR035965">
    <property type="entry name" value="PAS-like_dom_sf"/>
</dbReference>
<dbReference type="GO" id="GO:0052621">
    <property type="term" value="F:diguanylate cyclase activity"/>
    <property type="evidence" value="ECO:0007669"/>
    <property type="project" value="UniProtKB-EC"/>
</dbReference>